<evidence type="ECO:0000256" key="1">
    <source>
        <dbReference type="PROSITE-ProRule" id="PRU00076"/>
    </source>
</evidence>
<comment type="caution">
    <text evidence="1">Lacks conserved residue(s) required for the propagation of feature annotation.</text>
</comment>
<dbReference type="EMBL" id="GHBP01001674">
    <property type="protein sequence ID" value="NDJ92837.1"/>
    <property type="molecule type" value="Transcribed_RNA"/>
</dbReference>
<evidence type="ECO:0000256" key="2">
    <source>
        <dbReference type="SAM" id="Phobius"/>
    </source>
</evidence>
<keyword evidence="2" id="KW-0472">Membrane</keyword>
<accession>A0A6G3MFQ0</accession>
<dbReference type="Gene3D" id="2.10.25.10">
    <property type="entry name" value="Laminin"/>
    <property type="match status" value="1"/>
</dbReference>
<dbReference type="SUPFAM" id="SSF57196">
    <property type="entry name" value="EGF/Laminin"/>
    <property type="match status" value="1"/>
</dbReference>
<dbReference type="AlphaFoldDB" id="A0A6G3MFQ0"/>
<name>A0A6G3MFQ0_HENSL</name>
<feature type="disulfide bond" evidence="1">
    <location>
        <begin position="116"/>
        <end position="125"/>
    </location>
</feature>
<protein>
    <submittedName>
        <fullName evidence="4">Sushi, nidogen and EGF-like domain-containing protein 1 (Trinotate prediction)</fullName>
    </submittedName>
</protein>
<organism evidence="4">
    <name type="scientific">Henneguya salminicola</name>
    <name type="common">Myxosporean</name>
    <dbReference type="NCBI Taxonomy" id="69463"/>
    <lineage>
        <taxon>Eukaryota</taxon>
        <taxon>Metazoa</taxon>
        <taxon>Cnidaria</taxon>
        <taxon>Myxozoa</taxon>
        <taxon>Myxosporea</taxon>
        <taxon>Bivalvulida</taxon>
        <taxon>Platysporina</taxon>
        <taxon>Myxobolidae</taxon>
        <taxon>Henneguya</taxon>
    </lineage>
</organism>
<proteinExistence type="predicted"/>
<keyword evidence="1" id="KW-0245">EGF-like domain</keyword>
<keyword evidence="2" id="KW-1133">Transmembrane helix</keyword>
<feature type="domain" description="EGF-like" evidence="3">
    <location>
        <begin position="84"/>
        <end position="126"/>
    </location>
</feature>
<keyword evidence="2" id="KW-0812">Transmembrane</keyword>
<feature type="transmembrane region" description="Helical" evidence="2">
    <location>
        <begin position="158"/>
        <end position="178"/>
    </location>
</feature>
<reference evidence="4" key="1">
    <citation type="submission" date="2018-11" db="EMBL/GenBank/DDBJ databases">
        <title>Henneguya salminicola genome and transcriptome.</title>
        <authorList>
            <person name="Yahalomi D."/>
            <person name="Atkinson S.D."/>
            <person name="Neuhof M."/>
            <person name="Chang E.S."/>
            <person name="Philippe H."/>
            <person name="Cartwright P."/>
            <person name="Bartholomew J.L."/>
            <person name="Huchon D."/>
        </authorList>
    </citation>
    <scope>NUCLEOTIDE SEQUENCE</scope>
    <source>
        <strain evidence="4">Hz1</strain>
        <tissue evidence="4">Whole</tissue>
    </source>
</reference>
<dbReference type="PROSITE" id="PS00022">
    <property type="entry name" value="EGF_1"/>
    <property type="match status" value="1"/>
</dbReference>
<dbReference type="InterPro" id="IPR000742">
    <property type="entry name" value="EGF"/>
</dbReference>
<evidence type="ECO:0000313" key="4">
    <source>
        <dbReference type="EMBL" id="NDJ92837.1"/>
    </source>
</evidence>
<evidence type="ECO:0000259" key="3">
    <source>
        <dbReference type="PROSITE" id="PS50026"/>
    </source>
</evidence>
<dbReference type="PROSITE" id="PS50026">
    <property type="entry name" value="EGF_3"/>
    <property type="match status" value="1"/>
</dbReference>
<keyword evidence="1" id="KW-1015">Disulfide bond</keyword>
<sequence>MSRSTKYKLRHMQPIFKCVLNKSVQEWRVKIVINKMRYKKCVCECKKQYHGDYCQHTSEFRCSNCKENVCSGLNYCSKCKYAEEGKACDIRATRKYKICHNNGTIKLKNGSIKCLCEAGFYGKDCEIKCSNFCISNNCSMDENFICLIIEKNSQSKSYYIPGIFSIFIPILVIICALNKKRLRRSIQKYKLQSILKKSTTIELGKIKYINYFENLQKYSTGQNYSAMLNCDSTPRTFENEISKKYYLYDRQ</sequence>